<evidence type="ECO:0000259" key="10">
    <source>
        <dbReference type="Pfam" id="PF00303"/>
    </source>
</evidence>
<comment type="similarity">
    <text evidence="2">Belongs to the thymidylate synthase family.</text>
</comment>
<dbReference type="Proteomes" id="UP000030665">
    <property type="component" value="Unassembled WGS sequence"/>
</dbReference>
<dbReference type="NCBIfam" id="NF002497">
    <property type="entry name" value="PRK01827.1-3"/>
    <property type="match status" value="1"/>
</dbReference>
<keyword evidence="12" id="KW-1185">Reference proteome</keyword>
<gene>
    <name evidence="11" type="ORF">TTRE_0000249301</name>
</gene>
<evidence type="ECO:0000256" key="3">
    <source>
        <dbReference type="ARBA" id="ARBA00011947"/>
    </source>
</evidence>
<feature type="domain" description="Thymidylate synthase/dCMP hydroxymethylase" evidence="10">
    <location>
        <begin position="12"/>
        <end position="294"/>
    </location>
</feature>
<reference evidence="11" key="2">
    <citation type="submission" date="2014-03" db="EMBL/GenBank/DDBJ databases">
        <title>The whipworm genome and dual-species transcriptomics of an intimate host-pathogen interaction.</title>
        <authorList>
            <person name="Foth B.J."/>
            <person name="Tsai I.J."/>
            <person name="Reid A.J."/>
            <person name="Bancroft A.J."/>
            <person name="Nichol S."/>
            <person name="Tracey A."/>
            <person name="Holroyd N."/>
            <person name="Cotton J.A."/>
            <person name="Stanley E.J."/>
            <person name="Zarowiecki M."/>
            <person name="Liu J.Z."/>
            <person name="Huckvale T."/>
            <person name="Cooper P.J."/>
            <person name="Grencis R.K."/>
            <person name="Berriman M."/>
        </authorList>
    </citation>
    <scope>NUCLEOTIDE SEQUENCE [LARGE SCALE GENOMIC DNA]</scope>
</reference>
<evidence type="ECO:0000256" key="5">
    <source>
        <dbReference type="ARBA" id="ARBA00022603"/>
    </source>
</evidence>
<dbReference type="GO" id="GO:0006235">
    <property type="term" value="P:dTTP biosynthetic process"/>
    <property type="evidence" value="ECO:0007669"/>
    <property type="project" value="UniProtKB-UniPathway"/>
</dbReference>
<dbReference type="NCBIfam" id="TIGR03284">
    <property type="entry name" value="thym_sym"/>
    <property type="match status" value="1"/>
</dbReference>
<dbReference type="OrthoDB" id="766at2759"/>
<dbReference type="PROSITE" id="PS00091">
    <property type="entry name" value="THYMIDYLATE_SYNTHASE"/>
    <property type="match status" value="1"/>
</dbReference>
<dbReference type="Gene3D" id="3.30.572.10">
    <property type="entry name" value="Thymidylate synthase/dCMP hydroxymethylase domain"/>
    <property type="match status" value="1"/>
</dbReference>
<name>A0A077Z3J6_TRITR</name>
<dbReference type="InterPro" id="IPR045097">
    <property type="entry name" value="Thymidate_synth/dCMP_Mease"/>
</dbReference>
<dbReference type="EC" id="2.1.1.45" evidence="3"/>
<dbReference type="InterPro" id="IPR020940">
    <property type="entry name" value="Thymidylate_synthase_AS"/>
</dbReference>
<dbReference type="UniPathway" id="UPA00575"/>
<keyword evidence="7" id="KW-0545">Nucleotide biosynthesis</keyword>
<accession>A0A077Z3J6</accession>
<dbReference type="GO" id="GO:0032259">
    <property type="term" value="P:methylation"/>
    <property type="evidence" value="ECO:0007669"/>
    <property type="project" value="UniProtKB-KW"/>
</dbReference>
<keyword evidence="5" id="KW-0489">Methyltransferase</keyword>
<evidence type="ECO:0000313" key="11">
    <source>
        <dbReference type="EMBL" id="CDW54223.1"/>
    </source>
</evidence>
<proteinExistence type="inferred from homology"/>
<feature type="active site" evidence="9">
    <location>
        <position position="176"/>
    </location>
</feature>
<keyword evidence="6" id="KW-0808">Transferase</keyword>
<dbReference type="PANTHER" id="PTHR11548">
    <property type="entry name" value="THYMIDYLATE SYNTHASE 1"/>
    <property type="match status" value="1"/>
</dbReference>
<dbReference type="EMBL" id="HG805885">
    <property type="protein sequence ID" value="CDW54223.1"/>
    <property type="molecule type" value="Genomic_DNA"/>
</dbReference>
<dbReference type="PRINTS" id="PR00108">
    <property type="entry name" value="THYMDSNTHASE"/>
</dbReference>
<dbReference type="Pfam" id="PF00303">
    <property type="entry name" value="Thymidylat_synt"/>
    <property type="match status" value="1"/>
</dbReference>
<protein>
    <recommendedName>
        <fullName evidence="4">Thymidylate synthase</fullName>
        <ecNumber evidence="3">2.1.1.45</ecNumber>
    </recommendedName>
</protein>
<organism evidence="11 12">
    <name type="scientific">Trichuris trichiura</name>
    <name type="common">Whipworm</name>
    <name type="synonym">Trichocephalus trichiurus</name>
    <dbReference type="NCBI Taxonomy" id="36087"/>
    <lineage>
        <taxon>Eukaryota</taxon>
        <taxon>Metazoa</taxon>
        <taxon>Ecdysozoa</taxon>
        <taxon>Nematoda</taxon>
        <taxon>Enoplea</taxon>
        <taxon>Dorylaimia</taxon>
        <taxon>Trichinellida</taxon>
        <taxon>Trichuridae</taxon>
        <taxon>Trichuris</taxon>
    </lineage>
</organism>
<dbReference type="GO" id="GO:0006231">
    <property type="term" value="P:dTMP biosynthetic process"/>
    <property type="evidence" value="ECO:0007669"/>
    <property type="project" value="InterPro"/>
</dbReference>
<dbReference type="GO" id="GO:0005739">
    <property type="term" value="C:mitochondrion"/>
    <property type="evidence" value="ECO:0007669"/>
    <property type="project" value="TreeGrafter"/>
</dbReference>
<dbReference type="InterPro" id="IPR036926">
    <property type="entry name" value="Thymidate_synth/dCMP_Mease_sf"/>
</dbReference>
<evidence type="ECO:0000313" key="12">
    <source>
        <dbReference type="Proteomes" id="UP000030665"/>
    </source>
</evidence>
<dbReference type="CDD" id="cd00351">
    <property type="entry name" value="TS_Pyrimidine_HMase"/>
    <property type="match status" value="1"/>
</dbReference>
<comment type="pathway">
    <text evidence="1">Pyrimidine metabolism; dTTP biosynthesis.</text>
</comment>
<evidence type="ECO:0000256" key="4">
    <source>
        <dbReference type="ARBA" id="ARBA00015931"/>
    </source>
</evidence>
<evidence type="ECO:0000256" key="9">
    <source>
        <dbReference type="PROSITE-ProRule" id="PRU10016"/>
    </source>
</evidence>
<dbReference type="AlphaFoldDB" id="A0A077Z3J6"/>
<evidence type="ECO:0000256" key="7">
    <source>
        <dbReference type="ARBA" id="ARBA00022727"/>
    </source>
</evidence>
<dbReference type="PANTHER" id="PTHR11548:SF2">
    <property type="entry name" value="THYMIDYLATE SYNTHASE"/>
    <property type="match status" value="1"/>
</dbReference>
<dbReference type="STRING" id="36087.A0A077Z3J6"/>
<dbReference type="GO" id="GO:0005829">
    <property type="term" value="C:cytosol"/>
    <property type="evidence" value="ECO:0007669"/>
    <property type="project" value="TreeGrafter"/>
</dbReference>
<sequence length="294" mass="33725">MRFCKENINEESYLAQLRHIMKNGTKREDRTGVGTLAVFGLQNRYNLRNDSFPLLTTKRVYWKGIVEELLWFISGSTNAHDLSSKGVHIWDQNSSRDFLDQRGLYHYSEGDVGPAYGFQWRHFGAHYEGMGASYKGKGVDQLQKCIDLIKTDPCSRRIVMNAWNPCDLDLTALPPCHCFAQFFVANDELSCQMYQRSADMGLGVPFNIASYSLLTRMIAHVTGLRAGDFIHTLGDAHIYVNHLEALTTQIERKPRPFPKLRIIRDVQCIDDFVAEDFVLENYKPHGHIRMQMAV</sequence>
<dbReference type="HAMAP" id="MF_00008">
    <property type="entry name" value="Thymidy_synth_bact"/>
    <property type="match status" value="1"/>
</dbReference>
<dbReference type="SUPFAM" id="SSF55831">
    <property type="entry name" value="Thymidylate synthase/dCMP hydroxymethylase"/>
    <property type="match status" value="1"/>
</dbReference>
<reference evidence="11" key="1">
    <citation type="submission" date="2014-01" db="EMBL/GenBank/DDBJ databases">
        <authorList>
            <person name="Aslett M."/>
        </authorList>
    </citation>
    <scope>NUCLEOTIDE SEQUENCE</scope>
</reference>
<dbReference type="FunFam" id="3.30.572.10:FF:000002">
    <property type="entry name" value="Possible thymidylate synthase"/>
    <property type="match status" value="1"/>
</dbReference>
<dbReference type="InterPro" id="IPR000398">
    <property type="entry name" value="Thymidylate_synthase"/>
</dbReference>
<dbReference type="GO" id="GO:0004799">
    <property type="term" value="F:thymidylate synthase activity"/>
    <property type="evidence" value="ECO:0007669"/>
    <property type="project" value="UniProtKB-EC"/>
</dbReference>
<evidence type="ECO:0000256" key="8">
    <source>
        <dbReference type="ARBA" id="ARBA00047344"/>
    </source>
</evidence>
<evidence type="ECO:0000256" key="6">
    <source>
        <dbReference type="ARBA" id="ARBA00022679"/>
    </source>
</evidence>
<comment type="catalytic activity">
    <reaction evidence="8">
        <text>dUMP + (6R)-5,10-methylene-5,6,7,8-tetrahydrofolate = 7,8-dihydrofolate + dTMP</text>
        <dbReference type="Rhea" id="RHEA:12104"/>
        <dbReference type="ChEBI" id="CHEBI:15636"/>
        <dbReference type="ChEBI" id="CHEBI:57451"/>
        <dbReference type="ChEBI" id="CHEBI:63528"/>
        <dbReference type="ChEBI" id="CHEBI:246422"/>
        <dbReference type="EC" id="2.1.1.45"/>
    </reaction>
</comment>
<evidence type="ECO:0000256" key="2">
    <source>
        <dbReference type="ARBA" id="ARBA00009972"/>
    </source>
</evidence>
<evidence type="ECO:0000256" key="1">
    <source>
        <dbReference type="ARBA" id="ARBA00004992"/>
    </source>
</evidence>
<dbReference type="InterPro" id="IPR023451">
    <property type="entry name" value="Thymidate_synth/dCMP_Mease_dom"/>
</dbReference>